<proteinExistence type="predicted"/>
<accession>A0A1W1I352</accession>
<dbReference type="Proteomes" id="UP000192042">
    <property type="component" value="Chromosome I"/>
</dbReference>
<reference evidence="1 2" key="1">
    <citation type="submission" date="2017-03" db="EMBL/GenBank/DDBJ databases">
        <authorList>
            <person name="Afonso C.L."/>
            <person name="Miller P.J."/>
            <person name="Scott M.A."/>
            <person name="Spackman E."/>
            <person name="Goraichik I."/>
            <person name="Dimitrov K.M."/>
            <person name="Suarez D.L."/>
            <person name="Swayne D.E."/>
        </authorList>
    </citation>
    <scope>NUCLEOTIDE SEQUENCE [LARGE SCALE GENOMIC DNA]</scope>
    <source>
        <strain evidence="1">Genome sequencing of Nitrospira japonica strain NJ11</strain>
    </source>
</reference>
<dbReference type="KEGG" id="nja:NSJP_1264"/>
<evidence type="ECO:0000313" key="1">
    <source>
        <dbReference type="EMBL" id="SLM47436.1"/>
    </source>
</evidence>
<organism evidence="1 2">
    <name type="scientific">Nitrospira japonica</name>
    <dbReference type="NCBI Taxonomy" id="1325564"/>
    <lineage>
        <taxon>Bacteria</taxon>
        <taxon>Pseudomonadati</taxon>
        <taxon>Nitrospirota</taxon>
        <taxon>Nitrospiria</taxon>
        <taxon>Nitrospirales</taxon>
        <taxon>Nitrospiraceae</taxon>
        <taxon>Nitrospira</taxon>
    </lineage>
</organism>
<protein>
    <submittedName>
        <fullName evidence="1">Uncharacterized protein</fullName>
    </submittedName>
</protein>
<keyword evidence="2" id="KW-1185">Reference proteome</keyword>
<name>A0A1W1I352_9BACT</name>
<dbReference type="EMBL" id="LT828648">
    <property type="protein sequence ID" value="SLM47436.1"/>
    <property type="molecule type" value="Genomic_DNA"/>
</dbReference>
<dbReference type="AlphaFoldDB" id="A0A1W1I352"/>
<sequence length="27" mass="3091">MQRTNDSVLSDLSGKDIIVFFPILPFH</sequence>
<evidence type="ECO:0000313" key="2">
    <source>
        <dbReference type="Proteomes" id="UP000192042"/>
    </source>
</evidence>
<gene>
    <name evidence="1" type="ORF">NSJP_1264</name>
</gene>